<organism evidence="2">
    <name type="scientific">Arion vulgaris</name>
    <dbReference type="NCBI Taxonomy" id="1028688"/>
    <lineage>
        <taxon>Eukaryota</taxon>
        <taxon>Metazoa</taxon>
        <taxon>Spiralia</taxon>
        <taxon>Lophotrochozoa</taxon>
        <taxon>Mollusca</taxon>
        <taxon>Gastropoda</taxon>
        <taxon>Heterobranchia</taxon>
        <taxon>Euthyneura</taxon>
        <taxon>Panpulmonata</taxon>
        <taxon>Eupulmonata</taxon>
        <taxon>Stylommatophora</taxon>
        <taxon>Helicina</taxon>
        <taxon>Arionoidea</taxon>
        <taxon>Arionidae</taxon>
        <taxon>Arion</taxon>
    </lineage>
</organism>
<feature type="non-terminal residue" evidence="2">
    <location>
        <position position="1"/>
    </location>
</feature>
<evidence type="ECO:0000313" key="2">
    <source>
        <dbReference type="EMBL" id="CEK63184.1"/>
    </source>
</evidence>
<proteinExistence type="predicted"/>
<gene>
    <name evidence="2" type="primary">ORF47470</name>
</gene>
<accession>A0A0B6Z3H9</accession>
<reference evidence="2" key="1">
    <citation type="submission" date="2014-12" db="EMBL/GenBank/DDBJ databases">
        <title>Insight into the proteome of Arion vulgaris.</title>
        <authorList>
            <person name="Aradska J."/>
            <person name="Bulat T."/>
            <person name="Smidak R."/>
            <person name="Sarate P."/>
            <person name="Gangsoo J."/>
            <person name="Sialana F."/>
            <person name="Bilban M."/>
            <person name="Lubec G."/>
        </authorList>
    </citation>
    <scope>NUCLEOTIDE SEQUENCE</scope>
    <source>
        <tissue evidence="2">Skin</tissue>
    </source>
</reference>
<sequence>SHSRVLRNQNQHAVNVASPSTRNIIDGIVARRNTFSGSLNVASSLKGTPPLPPQRHLSSDDSVLTLQEQDE</sequence>
<dbReference type="AlphaFoldDB" id="A0A0B6Z3H9"/>
<dbReference type="EMBL" id="HACG01016319">
    <property type="protein sequence ID" value="CEK63184.1"/>
    <property type="molecule type" value="Transcribed_RNA"/>
</dbReference>
<feature type="non-terminal residue" evidence="2">
    <location>
        <position position="71"/>
    </location>
</feature>
<name>A0A0B6Z3H9_9EUPU</name>
<feature type="region of interest" description="Disordered" evidence="1">
    <location>
        <begin position="44"/>
        <end position="71"/>
    </location>
</feature>
<protein>
    <submittedName>
        <fullName evidence="2">Uncharacterized protein</fullName>
    </submittedName>
</protein>
<feature type="compositionally biased region" description="Polar residues" evidence="1">
    <location>
        <begin position="60"/>
        <end position="71"/>
    </location>
</feature>
<evidence type="ECO:0000256" key="1">
    <source>
        <dbReference type="SAM" id="MobiDB-lite"/>
    </source>
</evidence>